<dbReference type="Proteomes" id="UP001302812">
    <property type="component" value="Unassembled WGS sequence"/>
</dbReference>
<comment type="caution">
    <text evidence="4">The sequence shown here is derived from an EMBL/GenBank/DDBJ whole genome shotgun (WGS) entry which is preliminary data.</text>
</comment>
<feature type="repeat" description="ANK" evidence="3">
    <location>
        <begin position="29"/>
        <end position="61"/>
    </location>
</feature>
<dbReference type="GeneID" id="89933691"/>
<sequence>MSMTMARFKLQRAVRRTLVRIHVDATDGLGRTPLHLAARHGDCEVARRLLAAGANVLAQTVSDQLSILEVAVKARHRTMVQLLLSHGAEFDPDKLLPMAPTDIQQVLIEHIQLTRKPRSDSKDVDNKFWGRIADVSPDSRDYCMKPVTVDQILAPEIKLDELMLGDGPIRSRAASIRSEWNGRSVRWIHLPENNMEWIEILMAKLVSNREDLTKVLPSNRWANAIRGRDLKLHARCLRPGCKHITGAEVNGYMVVKNGLNSLSGQKTEQVGTLPQSHQKLVDHYLHRPRPLHTRRTLDQYHYFSLDDEGITYRDETQTLSLHFIQSSGGSSTHEKEVEP</sequence>
<dbReference type="SUPFAM" id="SSF48403">
    <property type="entry name" value="Ankyrin repeat"/>
    <property type="match status" value="1"/>
</dbReference>
<dbReference type="PANTHER" id="PTHR24171:SF9">
    <property type="entry name" value="ANKYRIN REPEAT DOMAIN-CONTAINING PROTEIN 39"/>
    <property type="match status" value="1"/>
</dbReference>
<evidence type="ECO:0000256" key="1">
    <source>
        <dbReference type="ARBA" id="ARBA00022737"/>
    </source>
</evidence>
<protein>
    <recommendedName>
        <fullName evidence="6">Ankyrin repeat protein</fullName>
    </recommendedName>
</protein>
<dbReference type="EMBL" id="MU853334">
    <property type="protein sequence ID" value="KAK4115959.1"/>
    <property type="molecule type" value="Genomic_DNA"/>
</dbReference>
<name>A0AAN6YWY2_9PEZI</name>
<evidence type="ECO:0000313" key="5">
    <source>
        <dbReference type="Proteomes" id="UP001302812"/>
    </source>
</evidence>
<dbReference type="Pfam" id="PF12796">
    <property type="entry name" value="Ank_2"/>
    <property type="match status" value="1"/>
</dbReference>
<dbReference type="PROSITE" id="PS50297">
    <property type="entry name" value="ANK_REP_REGION"/>
    <property type="match status" value="1"/>
</dbReference>
<keyword evidence="5" id="KW-1185">Reference proteome</keyword>
<evidence type="ECO:0008006" key="6">
    <source>
        <dbReference type="Google" id="ProtNLM"/>
    </source>
</evidence>
<proteinExistence type="predicted"/>
<dbReference type="PROSITE" id="PS50088">
    <property type="entry name" value="ANK_REPEAT"/>
    <property type="match status" value="1"/>
</dbReference>
<dbReference type="RefSeq" id="XP_064673529.1">
    <property type="nucleotide sequence ID" value="XM_064809567.1"/>
</dbReference>
<dbReference type="SMART" id="SM00248">
    <property type="entry name" value="ANK"/>
    <property type="match status" value="2"/>
</dbReference>
<dbReference type="PANTHER" id="PTHR24171">
    <property type="entry name" value="ANKYRIN REPEAT DOMAIN-CONTAINING PROTEIN 39-RELATED"/>
    <property type="match status" value="1"/>
</dbReference>
<reference evidence="4" key="1">
    <citation type="journal article" date="2023" name="Mol. Phylogenet. Evol.">
        <title>Genome-scale phylogeny and comparative genomics of the fungal order Sordariales.</title>
        <authorList>
            <person name="Hensen N."/>
            <person name="Bonometti L."/>
            <person name="Westerberg I."/>
            <person name="Brannstrom I.O."/>
            <person name="Guillou S."/>
            <person name="Cros-Aarteil S."/>
            <person name="Calhoun S."/>
            <person name="Haridas S."/>
            <person name="Kuo A."/>
            <person name="Mondo S."/>
            <person name="Pangilinan J."/>
            <person name="Riley R."/>
            <person name="LaButti K."/>
            <person name="Andreopoulos B."/>
            <person name="Lipzen A."/>
            <person name="Chen C."/>
            <person name="Yan M."/>
            <person name="Daum C."/>
            <person name="Ng V."/>
            <person name="Clum A."/>
            <person name="Steindorff A."/>
            <person name="Ohm R.A."/>
            <person name="Martin F."/>
            <person name="Silar P."/>
            <person name="Natvig D.O."/>
            <person name="Lalanne C."/>
            <person name="Gautier V."/>
            <person name="Ament-Velasquez S.L."/>
            <person name="Kruys A."/>
            <person name="Hutchinson M.I."/>
            <person name="Powell A.J."/>
            <person name="Barry K."/>
            <person name="Miller A.N."/>
            <person name="Grigoriev I.V."/>
            <person name="Debuchy R."/>
            <person name="Gladieux P."/>
            <person name="Hiltunen Thoren M."/>
            <person name="Johannesson H."/>
        </authorList>
    </citation>
    <scope>NUCLEOTIDE SEQUENCE</scope>
    <source>
        <strain evidence="4">CBS 508.74</strain>
    </source>
</reference>
<dbReference type="InterPro" id="IPR002110">
    <property type="entry name" value="Ankyrin_rpt"/>
</dbReference>
<gene>
    <name evidence="4" type="ORF">N656DRAFT_410271</name>
</gene>
<evidence type="ECO:0000256" key="2">
    <source>
        <dbReference type="ARBA" id="ARBA00023043"/>
    </source>
</evidence>
<keyword evidence="1" id="KW-0677">Repeat</keyword>
<dbReference type="AlphaFoldDB" id="A0AAN6YWY2"/>
<organism evidence="4 5">
    <name type="scientific">Canariomyces notabilis</name>
    <dbReference type="NCBI Taxonomy" id="2074819"/>
    <lineage>
        <taxon>Eukaryota</taxon>
        <taxon>Fungi</taxon>
        <taxon>Dikarya</taxon>
        <taxon>Ascomycota</taxon>
        <taxon>Pezizomycotina</taxon>
        <taxon>Sordariomycetes</taxon>
        <taxon>Sordariomycetidae</taxon>
        <taxon>Sordariales</taxon>
        <taxon>Chaetomiaceae</taxon>
        <taxon>Canariomyces</taxon>
    </lineage>
</organism>
<dbReference type="Gene3D" id="1.25.40.20">
    <property type="entry name" value="Ankyrin repeat-containing domain"/>
    <property type="match status" value="1"/>
</dbReference>
<dbReference type="PRINTS" id="PR01415">
    <property type="entry name" value="ANKYRIN"/>
</dbReference>
<keyword evidence="2 3" id="KW-0040">ANK repeat</keyword>
<evidence type="ECO:0000256" key="3">
    <source>
        <dbReference type="PROSITE-ProRule" id="PRU00023"/>
    </source>
</evidence>
<dbReference type="InterPro" id="IPR036770">
    <property type="entry name" value="Ankyrin_rpt-contain_sf"/>
</dbReference>
<evidence type="ECO:0000313" key="4">
    <source>
        <dbReference type="EMBL" id="KAK4115959.1"/>
    </source>
</evidence>
<accession>A0AAN6YWY2</accession>
<reference evidence="4" key="2">
    <citation type="submission" date="2023-05" db="EMBL/GenBank/DDBJ databases">
        <authorList>
            <consortium name="Lawrence Berkeley National Laboratory"/>
            <person name="Steindorff A."/>
            <person name="Hensen N."/>
            <person name="Bonometti L."/>
            <person name="Westerberg I."/>
            <person name="Brannstrom I.O."/>
            <person name="Guillou S."/>
            <person name="Cros-Aarteil S."/>
            <person name="Calhoun S."/>
            <person name="Haridas S."/>
            <person name="Kuo A."/>
            <person name="Mondo S."/>
            <person name="Pangilinan J."/>
            <person name="Riley R."/>
            <person name="Labutti K."/>
            <person name="Andreopoulos B."/>
            <person name="Lipzen A."/>
            <person name="Chen C."/>
            <person name="Yanf M."/>
            <person name="Daum C."/>
            <person name="Ng V."/>
            <person name="Clum A."/>
            <person name="Ohm R."/>
            <person name="Martin F."/>
            <person name="Silar P."/>
            <person name="Natvig D."/>
            <person name="Lalanne C."/>
            <person name="Gautier V."/>
            <person name="Ament-Velasquez S.L."/>
            <person name="Kruys A."/>
            <person name="Hutchinson M.I."/>
            <person name="Powell A.J."/>
            <person name="Barry K."/>
            <person name="Miller A.N."/>
            <person name="Grigoriev I.V."/>
            <person name="Debuchy R."/>
            <person name="Gladieux P."/>
            <person name="Thoren M.H."/>
            <person name="Johannesson H."/>
        </authorList>
    </citation>
    <scope>NUCLEOTIDE SEQUENCE</scope>
    <source>
        <strain evidence="4">CBS 508.74</strain>
    </source>
</reference>